<dbReference type="CDD" id="cd14014">
    <property type="entry name" value="STKc_PknB_like"/>
    <property type="match status" value="1"/>
</dbReference>
<evidence type="ECO:0000256" key="4">
    <source>
        <dbReference type="ARBA" id="ARBA00022741"/>
    </source>
</evidence>
<dbReference type="PANTHER" id="PTHR24363">
    <property type="entry name" value="SERINE/THREONINE PROTEIN KINASE"/>
    <property type="match status" value="1"/>
</dbReference>
<accession>A0ABR8HN34</accession>
<dbReference type="PROSITE" id="PS00108">
    <property type="entry name" value="PROTEIN_KINASE_ST"/>
    <property type="match status" value="1"/>
</dbReference>
<evidence type="ECO:0000256" key="7">
    <source>
        <dbReference type="ARBA" id="ARBA00047899"/>
    </source>
</evidence>
<keyword evidence="3" id="KW-0808">Transferase</keyword>
<dbReference type="PANTHER" id="PTHR24363:SF0">
    <property type="entry name" value="SERINE_THREONINE KINASE LIKE DOMAIN CONTAINING 1"/>
    <property type="match status" value="1"/>
</dbReference>
<evidence type="ECO:0000256" key="5">
    <source>
        <dbReference type="ARBA" id="ARBA00022777"/>
    </source>
</evidence>
<name>A0ABR8HN34_NOSPU</name>
<evidence type="ECO:0000256" key="6">
    <source>
        <dbReference type="ARBA" id="ARBA00022840"/>
    </source>
</evidence>
<dbReference type="PROSITE" id="PS50005">
    <property type="entry name" value="TPR"/>
    <property type="match status" value="2"/>
</dbReference>
<evidence type="ECO:0000256" key="8">
    <source>
        <dbReference type="ARBA" id="ARBA00048679"/>
    </source>
</evidence>
<sequence>MSFYCINPLCEQRQNPDNTQTCLSCGTPLLINNRIRLLKPLRELTYDPQSYFEVFEVDDAGIKRHPVCKRRVMKVLKWNSSRLRELIEREFRALRLIQHPNIPQCDVEDFFSFAPNNSPLELRCLVMDKIEGQNLEEWIKENEAISQAQALEWLRQLVEILDVVHHSEFFHRDIKPANIILQPNGQLALIDFGTVRRMSDTYLTKVSASGGTNTRVGKYEITTVVSFYYTPLEQIHGKAVPQSDFYALGRTFVRLVTGISLVDLPTDHKTGNLLWRNKAKQIDKPFADFLDELMASVPGQRPTTTEVILQRLKILPQQNKIYRITRSKTFRASAVIGFMILTVFVTFKVLLPLRAKYLVFQGEKAEAANNFQTAKEFFDSAIKINPQAKYAISKFYFEKGLRSINSLELAKRYYELAIKYNDKNIESYNNLGIVCKQLQNDKCVIDSYEKAFQLTYNNWKGHYGLGTYYDEQMKYDLAEQQYQLAIKINNQAIIAINNLSRVKILQGDYDTAISLAQEGLQKTTNPRWQAALYKNLGWAKFEQKKYSEAEQYLEKSKKLDIQRTATHCLLAQVQGILGDFDNSWLSWEACLLTESREPEVFSWRAEIIEKIRQKAPNLIQD</sequence>
<protein>
    <recommendedName>
        <fullName evidence="1">non-specific serine/threonine protein kinase</fullName>
        <ecNumber evidence="1">2.7.11.1</ecNumber>
    </recommendedName>
</protein>
<evidence type="ECO:0000256" key="2">
    <source>
        <dbReference type="ARBA" id="ARBA00022527"/>
    </source>
</evidence>
<dbReference type="SUPFAM" id="SSF56112">
    <property type="entry name" value="Protein kinase-like (PK-like)"/>
    <property type="match status" value="1"/>
</dbReference>
<evidence type="ECO:0000256" key="3">
    <source>
        <dbReference type="ARBA" id="ARBA00022679"/>
    </source>
</evidence>
<evidence type="ECO:0000259" key="11">
    <source>
        <dbReference type="PROSITE" id="PS50011"/>
    </source>
</evidence>
<comment type="catalytic activity">
    <reaction evidence="7">
        <text>L-threonyl-[protein] + ATP = O-phospho-L-threonyl-[protein] + ADP + H(+)</text>
        <dbReference type="Rhea" id="RHEA:46608"/>
        <dbReference type="Rhea" id="RHEA-COMP:11060"/>
        <dbReference type="Rhea" id="RHEA-COMP:11605"/>
        <dbReference type="ChEBI" id="CHEBI:15378"/>
        <dbReference type="ChEBI" id="CHEBI:30013"/>
        <dbReference type="ChEBI" id="CHEBI:30616"/>
        <dbReference type="ChEBI" id="CHEBI:61977"/>
        <dbReference type="ChEBI" id="CHEBI:456216"/>
        <dbReference type="EC" id="2.7.11.1"/>
    </reaction>
</comment>
<evidence type="ECO:0000256" key="9">
    <source>
        <dbReference type="PROSITE-ProRule" id="PRU00339"/>
    </source>
</evidence>
<evidence type="ECO:0000256" key="1">
    <source>
        <dbReference type="ARBA" id="ARBA00012513"/>
    </source>
</evidence>
<reference evidence="12 13" key="1">
    <citation type="journal article" date="2020" name="ISME J.">
        <title>Comparative genomics reveals insights into cyanobacterial evolution and habitat adaptation.</title>
        <authorList>
            <person name="Chen M.Y."/>
            <person name="Teng W.K."/>
            <person name="Zhao L."/>
            <person name="Hu C.X."/>
            <person name="Zhou Y.K."/>
            <person name="Han B.P."/>
            <person name="Song L.R."/>
            <person name="Shu W.S."/>
        </authorList>
    </citation>
    <scope>NUCLEOTIDE SEQUENCE [LARGE SCALE GENOMIC DNA]</scope>
    <source>
        <strain evidence="12 13">FACHB-252</strain>
    </source>
</reference>
<dbReference type="Pfam" id="PF13424">
    <property type="entry name" value="TPR_12"/>
    <property type="match status" value="1"/>
</dbReference>
<keyword evidence="10" id="KW-1133">Transmembrane helix</keyword>
<keyword evidence="4" id="KW-0547">Nucleotide-binding</keyword>
<dbReference type="Proteomes" id="UP000606396">
    <property type="component" value="Unassembled WGS sequence"/>
</dbReference>
<keyword evidence="5" id="KW-0418">Kinase</keyword>
<dbReference type="NCBIfam" id="NF045510">
    <property type="entry name" value="4Cys_prefix_kin"/>
    <property type="match status" value="1"/>
</dbReference>
<dbReference type="SMART" id="SM00220">
    <property type="entry name" value="S_TKc"/>
    <property type="match status" value="1"/>
</dbReference>
<dbReference type="InterPro" id="IPR011990">
    <property type="entry name" value="TPR-like_helical_dom_sf"/>
</dbReference>
<dbReference type="Pfam" id="PF00069">
    <property type="entry name" value="Pkinase"/>
    <property type="match status" value="1"/>
</dbReference>
<evidence type="ECO:0000256" key="10">
    <source>
        <dbReference type="SAM" id="Phobius"/>
    </source>
</evidence>
<dbReference type="InterPro" id="IPR000719">
    <property type="entry name" value="Prot_kinase_dom"/>
</dbReference>
<feature type="repeat" description="TPR" evidence="9">
    <location>
        <begin position="530"/>
        <end position="563"/>
    </location>
</feature>
<keyword evidence="6" id="KW-0067">ATP-binding</keyword>
<feature type="transmembrane region" description="Helical" evidence="10">
    <location>
        <begin position="330"/>
        <end position="351"/>
    </location>
</feature>
<dbReference type="EC" id="2.7.11.1" evidence="1"/>
<dbReference type="PROSITE" id="PS50011">
    <property type="entry name" value="PROTEIN_KINASE_DOM"/>
    <property type="match status" value="1"/>
</dbReference>
<proteinExistence type="predicted"/>
<gene>
    <name evidence="12" type="ORF">H6G94_35980</name>
</gene>
<feature type="domain" description="Protein kinase" evidence="11">
    <location>
        <begin position="40"/>
        <end position="315"/>
    </location>
</feature>
<keyword evidence="9" id="KW-0802">TPR repeat</keyword>
<keyword evidence="10" id="KW-0812">Transmembrane</keyword>
<comment type="caution">
    <text evidence="12">The sequence shown here is derived from an EMBL/GenBank/DDBJ whole genome shotgun (WGS) entry which is preliminary data.</text>
</comment>
<dbReference type="Gene3D" id="1.10.510.10">
    <property type="entry name" value="Transferase(Phosphotransferase) domain 1"/>
    <property type="match status" value="1"/>
</dbReference>
<comment type="catalytic activity">
    <reaction evidence="8">
        <text>L-seryl-[protein] + ATP = O-phospho-L-seryl-[protein] + ADP + H(+)</text>
        <dbReference type="Rhea" id="RHEA:17989"/>
        <dbReference type="Rhea" id="RHEA-COMP:9863"/>
        <dbReference type="Rhea" id="RHEA-COMP:11604"/>
        <dbReference type="ChEBI" id="CHEBI:15378"/>
        <dbReference type="ChEBI" id="CHEBI:29999"/>
        <dbReference type="ChEBI" id="CHEBI:30616"/>
        <dbReference type="ChEBI" id="CHEBI:83421"/>
        <dbReference type="ChEBI" id="CHEBI:456216"/>
        <dbReference type="EC" id="2.7.11.1"/>
    </reaction>
</comment>
<dbReference type="RefSeq" id="WP_190952972.1">
    <property type="nucleotide sequence ID" value="NZ_JACJTC010000063.1"/>
</dbReference>
<dbReference type="SUPFAM" id="SSF81901">
    <property type="entry name" value="HCP-like"/>
    <property type="match status" value="1"/>
</dbReference>
<evidence type="ECO:0000313" key="12">
    <source>
        <dbReference type="EMBL" id="MBD2616557.1"/>
    </source>
</evidence>
<dbReference type="InterPro" id="IPR011009">
    <property type="entry name" value="Kinase-like_dom_sf"/>
</dbReference>
<dbReference type="EMBL" id="JACJTC010000063">
    <property type="protein sequence ID" value="MBD2616557.1"/>
    <property type="molecule type" value="Genomic_DNA"/>
</dbReference>
<dbReference type="InterPro" id="IPR019734">
    <property type="entry name" value="TPR_rpt"/>
</dbReference>
<evidence type="ECO:0000313" key="13">
    <source>
        <dbReference type="Proteomes" id="UP000606396"/>
    </source>
</evidence>
<organism evidence="12 13">
    <name type="scientific">Nostoc punctiforme FACHB-252</name>
    <dbReference type="NCBI Taxonomy" id="1357509"/>
    <lineage>
        <taxon>Bacteria</taxon>
        <taxon>Bacillati</taxon>
        <taxon>Cyanobacteriota</taxon>
        <taxon>Cyanophyceae</taxon>
        <taxon>Nostocales</taxon>
        <taxon>Nostocaceae</taxon>
        <taxon>Nostoc</taxon>
    </lineage>
</organism>
<keyword evidence="2" id="KW-0723">Serine/threonine-protein kinase</keyword>
<dbReference type="SMART" id="SM00028">
    <property type="entry name" value="TPR"/>
    <property type="match status" value="6"/>
</dbReference>
<dbReference type="InterPro" id="IPR008271">
    <property type="entry name" value="Ser/Thr_kinase_AS"/>
</dbReference>
<keyword evidence="10" id="KW-0472">Membrane</keyword>
<dbReference type="Gene3D" id="1.25.40.10">
    <property type="entry name" value="Tetratricopeptide repeat domain"/>
    <property type="match status" value="1"/>
</dbReference>
<keyword evidence="13" id="KW-1185">Reference proteome</keyword>
<feature type="repeat" description="TPR" evidence="9">
    <location>
        <begin position="355"/>
        <end position="388"/>
    </location>
</feature>